<dbReference type="PATRIC" id="fig|1068978.7.peg.1036"/>
<comment type="subcellular location">
    <subcellularLocation>
        <location evidence="1">Cytoplasm</location>
    </subcellularLocation>
</comment>
<gene>
    <name evidence="5" type="ORF">AMETH_0990</name>
</gene>
<proteinExistence type="inferred from homology"/>
<keyword evidence="6" id="KW-1185">Reference proteome</keyword>
<keyword evidence="3" id="KW-0963">Cytoplasm</keyword>
<dbReference type="AlphaFoldDB" id="A0A076MTK9"/>
<comment type="similarity">
    <text evidence="2">Belongs to the EspG family.</text>
</comment>
<evidence type="ECO:0000256" key="3">
    <source>
        <dbReference type="ARBA" id="ARBA00022490"/>
    </source>
</evidence>
<dbReference type="OrthoDB" id="3636725at2"/>
<accession>A0A076MTK9</accession>
<keyword evidence="4" id="KW-0143">Chaperone</keyword>
<protein>
    <recommendedName>
        <fullName evidence="7">EspG family protein</fullName>
    </recommendedName>
</protein>
<evidence type="ECO:0000313" key="6">
    <source>
        <dbReference type="Proteomes" id="UP000062973"/>
    </source>
</evidence>
<dbReference type="STRING" id="1068978.AMETH_0990"/>
<dbReference type="RefSeq" id="WP_017986947.1">
    <property type="nucleotide sequence ID" value="NZ_AQUL01000001.1"/>
</dbReference>
<dbReference type="Proteomes" id="UP000062973">
    <property type="component" value="Chromosome"/>
</dbReference>
<dbReference type="KEGG" id="amq:AMETH_0990"/>
<dbReference type="Pfam" id="PF14011">
    <property type="entry name" value="ESX-1_EspG"/>
    <property type="match status" value="1"/>
</dbReference>
<evidence type="ECO:0008006" key="7">
    <source>
        <dbReference type="Google" id="ProtNLM"/>
    </source>
</evidence>
<dbReference type="HOGENOM" id="CLU_088487_0_1_11"/>
<reference evidence="5 6" key="1">
    <citation type="submission" date="2014-07" db="EMBL/GenBank/DDBJ databases">
        <title>Whole Genome Sequence of the Amycolatopsis methanolica 239.</title>
        <authorList>
            <person name="Tang B."/>
        </authorList>
    </citation>
    <scope>NUCLEOTIDE SEQUENCE [LARGE SCALE GENOMIC DNA]</scope>
    <source>
        <strain evidence="5 6">239</strain>
    </source>
</reference>
<evidence type="ECO:0000256" key="1">
    <source>
        <dbReference type="ARBA" id="ARBA00004496"/>
    </source>
</evidence>
<dbReference type="EMBL" id="CP009110">
    <property type="protein sequence ID" value="AIJ21082.1"/>
    <property type="molecule type" value="Genomic_DNA"/>
</dbReference>
<sequence>MLTFETAPAELDILDEELGLGRFVYPHRIPFVSGTRSERAEQRQRVFDHWHRLGRMSRDRLRGEFVDLLRLWARPDVLVTQVVAELTRDEKVLSRGGWTGERGVLSRQSGDNVRFAELRAGQVLPQLLEPLPEVPPVRIAPVTYVSQARGGGGLFGGEPPREKRVADRYFAAPPLRAGVVSCSVRGVDAGRLTWFDTPDGRFFTTVEQLPDGAQRHTFTPADRARIGQWVRDHVNQHLTAANR</sequence>
<organism evidence="5 6">
    <name type="scientific">Amycolatopsis methanolica 239</name>
    <dbReference type="NCBI Taxonomy" id="1068978"/>
    <lineage>
        <taxon>Bacteria</taxon>
        <taxon>Bacillati</taxon>
        <taxon>Actinomycetota</taxon>
        <taxon>Actinomycetes</taxon>
        <taxon>Pseudonocardiales</taxon>
        <taxon>Pseudonocardiaceae</taxon>
        <taxon>Amycolatopsis</taxon>
        <taxon>Amycolatopsis methanolica group</taxon>
    </lineage>
</organism>
<name>A0A076MTK9_AMYME</name>
<evidence type="ECO:0000256" key="4">
    <source>
        <dbReference type="ARBA" id="ARBA00023186"/>
    </source>
</evidence>
<dbReference type="InterPro" id="IPR025734">
    <property type="entry name" value="EspG"/>
</dbReference>
<evidence type="ECO:0000256" key="2">
    <source>
        <dbReference type="ARBA" id="ARBA00006411"/>
    </source>
</evidence>
<evidence type="ECO:0000313" key="5">
    <source>
        <dbReference type="EMBL" id="AIJ21082.1"/>
    </source>
</evidence>